<evidence type="ECO:0000313" key="5">
    <source>
        <dbReference type="WBParaSite" id="ACOC_0001256101-mRNA-1"/>
    </source>
</evidence>
<dbReference type="GO" id="GO:0005509">
    <property type="term" value="F:calcium ion binding"/>
    <property type="evidence" value="ECO:0007669"/>
    <property type="project" value="InterPro"/>
</dbReference>
<dbReference type="InterPro" id="IPR018247">
    <property type="entry name" value="EF_Hand_1_Ca_BS"/>
</dbReference>
<evidence type="ECO:0000259" key="2">
    <source>
        <dbReference type="PROSITE" id="PS50222"/>
    </source>
</evidence>
<dbReference type="AlphaFoldDB" id="A0A158PMC8"/>
<keyword evidence="1" id="KW-0106">Calcium</keyword>
<sequence length="211" mass="24560">MSDLTRARVVCFPTPKAPAYDLLAKYNNVDAFLLRKWERIFSVFFDRNSSQQVDWGDFYLVVRKVKEVYGAESEQIRFAQKTLAALWEGLCSLADVNEDQLISIDEWVNLLKNADLKNEKEWFNDYKRFMFQLFDVSCDGVIDIEEYVDGMSVYGLNSQVSREAFKKFSADQKGASKSVITQEMWSKYFDELFYSTDRNVLGNHLFGIGDF</sequence>
<dbReference type="WBParaSite" id="ACOC_0001256101-mRNA-1">
    <property type="protein sequence ID" value="ACOC_0001256101-mRNA-1"/>
    <property type="gene ID" value="ACOC_0001256101"/>
</dbReference>
<keyword evidence="4" id="KW-1185">Reference proteome</keyword>
<name>A0A158PMC8_ANGCS</name>
<proteinExistence type="predicted"/>
<dbReference type="PROSITE" id="PS50222">
    <property type="entry name" value="EF_HAND_2"/>
    <property type="match status" value="1"/>
</dbReference>
<dbReference type="STRING" id="334426.A0A158PMC8"/>
<dbReference type="InterPro" id="IPR011992">
    <property type="entry name" value="EF-hand-dom_pair"/>
</dbReference>
<evidence type="ECO:0000313" key="4">
    <source>
        <dbReference type="Proteomes" id="UP000267027"/>
    </source>
</evidence>
<reference evidence="5" key="1">
    <citation type="submission" date="2016-04" db="UniProtKB">
        <authorList>
            <consortium name="WormBaseParasite"/>
        </authorList>
    </citation>
    <scope>IDENTIFICATION</scope>
</reference>
<reference evidence="3 4" key="2">
    <citation type="submission" date="2018-11" db="EMBL/GenBank/DDBJ databases">
        <authorList>
            <consortium name="Pathogen Informatics"/>
        </authorList>
    </citation>
    <scope>NUCLEOTIDE SEQUENCE [LARGE SCALE GENOMIC DNA]</scope>
    <source>
        <strain evidence="3 4">Costa Rica</strain>
    </source>
</reference>
<accession>A0A158PMC8</accession>
<dbReference type="OrthoDB" id="9974725at2759"/>
<dbReference type="InterPro" id="IPR002048">
    <property type="entry name" value="EF_hand_dom"/>
</dbReference>
<protein>
    <submittedName>
        <fullName evidence="5">EF-hand domain-containing protein</fullName>
    </submittedName>
</protein>
<dbReference type="Gene3D" id="1.10.238.10">
    <property type="entry name" value="EF-hand"/>
    <property type="match status" value="1"/>
</dbReference>
<evidence type="ECO:0000313" key="3">
    <source>
        <dbReference type="EMBL" id="VDM64147.1"/>
    </source>
</evidence>
<organism evidence="5">
    <name type="scientific">Angiostrongylus costaricensis</name>
    <name type="common">Nematode worm</name>
    <dbReference type="NCBI Taxonomy" id="334426"/>
    <lineage>
        <taxon>Eukaryota</taxon>
        <taxon>Metazoa</taxon>
        <taxon>Ecdysozoa</taxon>
        <taxon>Nematoda</taxon>
        <taxon>Chromadorea</taxon>
        <taxon>Rhabditida</taxon>
        <taxon>Rhabditina</taxon>
        <taxon>Rhabditomorpha</taxon>
        <taxon>Strongyloidea</taxon>
        <taxon>Metastrongylidae</taxon>
        <taxon>Angiostrongylus</taxon>
    </lineage>
</organism>
<dbReference type="PROSITE" id="PS00018">
    <property type="entry name" value="EF_HAND_1"/>
    <property type="match status" value="3"/>
</dbReference>
<feature type="domain" description="EF-hand" evidence="2">
    <location>
        <begin position="128"/>
        <end position="157"/>
    </location>
</feature>
<dbReference type="EMBL" id="UYYA01005095">
    <property type="protein sequence ID" value="VDM64147.1"/>
    <property type="molecule type" value="Genomic_DNA"/>
</dbReference>
<gene>
    <name evidence="3" type="ORF">ACOC_LOCUS12562</name>
</gene>
<dbReference type="OMA" id="ETHEIMI"/>
<dbReference type="Proteomes" id="UP000267027">
    <property type="component" value="Unassembled WGS sequence"/>
</dbReference>
<evidence type="ECO:0000256" key="1">
    <source>
        <dbReference type="ARBA" id="ARBA00022837"/>
    </source>
</evidence>
<dbReference type="SUPFAM" id="SSF47473">
    <property type="entry name" value="EF-hand"/>
    <property type="match status" value="1"/>
</dbReference>